<accession>A0AAE0BS87</accession>
<dbReference type="SUPFAM" id="SSF81383">
    <property type="entry name" value="F-box domain"/>
    <property type="match status" value="1"/>
</dbReference>
<name>A0AAE0BS87_9CHLO</name>
<dbReference type="PROSITE" id="PS50181">
    <property type="entry name" value="FBOX"/>
    <property type="match status" value="1"/>
</dbReference>
<dbReference type="AlphaFoldDB" id="A0AAE0BS87"/>
<evidence type="ECO:0000313" key="3">
    <source>
        <dbReference type="Proteomes" id="UP001190700"/>
    </source>
</evidence>
<dbReference type="Gene3D" id="1.20.1280.50">
    <property type="match status" value="1"/>
</dbReference>
<protein>
    <recommendedName>
        <fullName evidence="1">F-box domain-containing protein</fullName>
    </recommendedName>
</protein>
<gene>
    <name evidence="2" type="ORF">CYMTET_49395</name>
</gene>
<feature type="domain" description="F-box" evidence="1">
    <location>
        <begin position="10"/>
        <end position="56"/>
    </location>
</feature>
<sequence>MDLSVSTSHSQSLVDLPDSAILGIMFCLEAEDLARFGTLNHRLKRISGDLRLWEYICLRLWPGCRVELYNGDWARLCRSRKALPAAFPKLKDRVSLQQASAGADGQSDLDQVAFEDVMHVVFSIGVLMARDERKNVARSLEYADYSQTFVELLKASPTCMVKFFRDTREIMDDYDFWGLGYVRWQDMPWRRQVPAALTSREDRSAIEFTMEIIRPGQLGPKLCGAQAALYGALTQDIDAAIRSAQEESADLMVAVPLGMPRSHWWYFLTPTFVGQRC</sequence>
<organism evidence="2 3">
    <name type="scientific">Cymbomonas tetramitiformis</name>
    <dbReference type="NCBI Taxonomy" id="36881"/>
    <lineage>
        <taxon>Eukaryota</taxon>
        <taxon>Viridiplantae</taxon>
        <taxon>Chlorophyta</taxon>
        <taxon>Pyramimonadophyceae</taxon>
        <taxon>Pyramimonadales</taxon>
        <taxon>Pyramimonadaceae</taxon>
        <taxon>Cymbomonas</taxon>
    </lineage>
</organism>
<dbReference type="InterPro" id="IPR036047">
    <property type="entry name" value="F-box-like_dom_sf"/>
</dbReference>
<evidence type="ECO:0000259" key="1">
    <source>
        <dbReference type="PROSITE" id="PS50181"/>
    </source>
</evidence>
<comment type="caution">
    <text evidence="2">The sequence shown here is derived from an EMBL/GenBank/DDBJ whole genome shotgun (WGS) entry which is preliminary data.</text>
</comment>
<keyword evidence="3" id="KW-1185">Reference proteome</keyword>
<proteinExistence type="predicted"/>
<dbReference type="EMBL" id="LGRX02033551">
    <property type="protein sequence ID" value="KAK3240792.1"/>
    <property type="molecule type" value="Genomic_DNA"/>
</dbReference>
<reference evidence="2 3" key="1">
    <citation type="journal article" date="2015" name="Genome Biol. Evol.">
        <title>Comparative Genomics of a Bacterivorous Green Alga Reveals Evolutionary Causalities and Consequences of Phago-Mixotrophic Mode of Nutrition.</title>
        <authorList>
            <person name="Burns J.A."/>
            <person name="Paasch A."/>
            <person name="Narechania A."/>
            <person name="Kim E."/>
        </authorList>
    </citation>
    <scope>NUCLEOTIDE SEQUENCE [LARGE SCALE GENOMIC DNA]</scope>
    <source>
        <strain evidence="2 3">PLY_AMNH</strain>
    </source>
</reference>
<dbReference type="InterPro" id="IPR001810">
    <property type="entry name" value="F-box_dom"/>
</dbReference>
<dbReference type="Proteomes" id="UP001190700">
    <property type="component" value="Unassembled WGS sequence"/>
</dbReference>
<evidence type="ECO:0000313" key="2">
    <source>
        <dbReference type="EMBL" id="KAK3240792.1"/>
    </source>
</evidence>